<keyword evidence="8" id="KW-1185">Reference proteome</keyword>
<feature type="transmembrane region" description="Helical" evidence="6">
    <location>
        <begin position="45"/>
        <end position="64"/>
    </location>
</feature>
<keyword evidence="4 6" id="KW-1133">Transmembrane helix</keyword>
<evidence type="ECO:0000313" key="8">
    <source>
        <dbReference type="Proteomes" id="UP000295632"/>
    </source>
</evidence>
<gene>
    <name evidence="7" type="ORF">EV213_12725</name>
</gene>
<keyword evidence="3 6" id="KW-0812">Transmembrane</keyword>
<evidence type="ECO:0000313" key="7">
    <source>
        <dbReference type="EMBL" id="TDQ34128.1"/>
    </source>
</evidence>
<feature type="transmembrane region" description="Helical" evidence="6">
    <location>
        <begin position="70"/>
        <end position="88"/>
    </location>
</feature>
<proteinExistence type="predicted"/>
<dbReference type="EMBL" id="SNYJ01000027">
    <property type="protein sequence ID" value="TDQ34128.1"/>
    <property type="molecule type" value="Genomic_DNA"/>
</dbReference>
<reference evidence="7 8" key="1">
    <citation type="submission" date="2019-03" db="EMBL/GenBank/DDBJ databases">
        <title>Genomic Encyclopedia of Type Strains, Phase IV (KMG-IV): sequencing the most valuable type-strain genomes for metagenomic binning, comparative biology and taxonomic classification.</title>
        <authorList>
            <person name="Goeker M."/>
        </authorList>
    </citation>
    <scope>NUCLEOTIDE SEQUENCE [LARGE SCALE GENOMIC DNA]</scope>
    <source>
        <strain evidence="7 8">DSM 28697</strain>
    </source>
</reference>
<accession>A0A4V3D4A2</accession>
<feature type="transmembrane region" description="Helical" evidence="6">
    <location>
        <begin position="114"/>
        <end position="136"/>
    </location>
</feature>
<evidence type="ECO:0000256" key="6">
    <source>
        <dbReference type="SAM" id="Phobius"/>
    </source>
</evidence>
<dbReference type="GO" id="GO:0005886">
    <property type="term" value="C:plasma membrane"/>
    <property type="evidence" value="ECO:0007669"/>
    <property type="project" value="UniProtKB-SubCell"/>
</dbReference>
<evidence type="ECO:0000256" key="2">
    <source>
        <dbReference type="ARBA" id="ARBA00022475"/>
    </source>
</evidence>
<dbReference type="AlphaFoldDB" id="A0A4V3D4A2"/>
<feature type="transmembrane region" description="Helical" evidence="6">
    <location>
        <begin position="6"/>
        <end position="24"/>
    </location>
</feature>
<sequence length="213" mass="23366">MGWLIHYLAYIGLGVSLAAPIGPINTEMLKRGLHRGFWSSWKVGLGGMSADILWMVAIIAGLGQLLSTPFLLPCLYVSGSAVFIYLGVDSFRQSRNLSIGAGESSLRMTLSSSYWSGFAIALLNPLNLLFWTSIYGTVVGEFIIRQEWGQIAAYSTAIIFGIAIWNLNMAFASHYTRRFLTEETLRKIMIAAGLGLIGFGGYFLYKCVLLLGT</sequence>
<keyword evidence="5 6" id="KW-0472">Membrane</keyword>
<organism evidence="7 8">
    <name type="scientific">Aureibacillus halotolerans</name>
    <dbReference type="NCBI Taxonomy" id="1508390"/>
    <lineage>
        <taxon>Bacteria</taxon>
        <taxon>Bacillati</taxon>
        <taxon>Bacillota</taxon>
        <taxon>Bacilli</taxon>
        <taxon>Bacillales</taxon>
        <taxon>Bacillaceae</taxon>
        <taxon>Aureibacillus</taxon>
    </lineage>
</organism>
<dbReference type="RefSeq" id="WP_133582263.1">
    <property type="nucleotide sequence ID" value="NZ_SNYJ01000027.1"/>
</dbReference>
<evidence type="ECO:0000256" key="5">
    <source>
        <dbReference type="ARBA" id="ARBA00023136"/>
    </source>
</evidence>
<comment type="caution">
    <text evidence="7">The sequence shown here is derived from an EMBL/GenBank/DDBJ whole genome shotgun (WGS) entry which is preliminary data.</text>
</comment>
<comment type="subcellular location">
    <subcellularLocation>
        <location evidence="1">Cell membrane</location>
        <topology evidence="1">Multi-pass membrane protein</topology>
    </subcellularLocation>
</comment>
<feature type="transmembrane region" description="Helical" evidence="6">
    <location>
        <begin position="188"/>
        <end position="205"/>
    </location>
</feature>
<evidence type="ECO:0000256" key="4">
    <source>
        <dbReference type="ARBA" id="ARBA00022989"/>
    </source>
</evidence>
<name>A0A4V3D4A2_9BACI</name>
<feature type="transmembrane region" description="Helical" evidence="6">
    <location>
        <begin position="148"/>
        <end position="167"/>
    </location>
</feature>
<keyword evidence="2" id="KW-1003">Cell membrane</keyword>
<evidence type="ECO:0000256" key="3">
    <source>
        <dbReference type="ARBA" id="ARBA00022692"/>
    </source>
</evidence>
<dbReference type="PANTHER" id="PTHR30086">
    <property type="entry name" value="ARGININE EXPORTER PROTEIN ARGO"/>
    <property type="match status" value="1"/>
</dbReference>
<dbReference type="OrthoDB" id="7874789at2"/>
<dbReference type="Proteomes" id="UP000295632">
    <property type="component" value="Unassembled WGS sequence"/>
</dbReference>
<dbReference type="InterPro" id="IPR001123">
    <property type="entry name" value="LeuE-type"/>
</dbReference>
<dbReference type="PANTHER" id="PTHR30086:SF6">
    <property type="entry name" value="AMINO ACID EFFLUX PROTEIN YCGF-RELATED"/>
    <property type="match status" value="1"/>
</dbReference>
<dbReference type="GO" id="GO:0015171">
    <property type="term" value="F:amino acid transmembrane transporter activity"/>
    <property type="evidence" value="ECO:0007669"/>
    <property type="project" value="TreeGrafter"/>
</dbReference>
<protein>
    <submittedName>
        <fullName evidence="7">Threonine/homoserine/homoserine lactone efflux protein</fullName>
    </submittedName>
</protein>
<dbReference type="Pfam" id="PF01810">
    <property type="entry name" value="LysE"/>
    <property type="match status" value="1"/>
</dbReference>
<evidence type="ECO:0000256" key="1">
    <source>
        <dbReference type="ARBA" id="ARBA00004651"/>
    </source>
</evidence>